<reference evidence="1" key="1">
    <citation type="submission" date="2018-06" db="EMBL/GenBank/DDBJ databases">
        <authorList>
            <person name="Zhirakovskaya E."/>
        </authorList>
    </citation>
    <scope>NUCLEOTIDE SEQUENCE</scope>
</reference>
<gene>
    <name evidence="1" type="ORF">MNBD_GAMMA19-144</name>
</gene>
<dbReference type="EMBL" id="UOFV01000226">
    <property type="protein sequence ID" value="VAX00841.1"/>
    <property type="molecule type" value="Genomic_DNA"/>
</dbReference>
<organism evidence="1">
    <name type="scientific">hydrothermal vent metagenome</name>
    <dbReference type="NCBI Taxonomy" id="652676"/>
    <lineage>
        <taxon>unclassified sequences</taxon>
        <taxon>metagenomes</taxon>
        <taxon>ecological metagenomes</taxon>
    </lineage>
</organism>
<name>A0A3B1AGQ5_9ZZZZ</name>
<proteinExistence type="predicted"/>
<feature type="non-terminal residue" evidence="1">
    <location>
        <position position="1"/>
    </location>
</feature>
<sequence>ELALSYYASQLEMSGGMLMERWGVLEAFSPVDILNPRDRVEDFQGDIKQGIPGGRISWLLDNGRADVWLLPYSREERLSEGKDRFRNSAFAYSDAEFEKGQNTLSSAVRISQMLASLEFAVSYYKGHARSPYFTPNLDGIAHVTTLQPNYARIEQAGLELLWIKGQLLIKLESTYRSTSDDNFTGLGIGLEREFPRMGSSKNALTLYGEYYYDGRKSDSSSPITPFQNDIFLGLRLAVNDLNSTEYELRLTRDLDYDSTLWDLRAKTRIKHQWFVEASLYKFSHVDNDPALKSFAFDSRFVLSVMLGF</sequence>
<protein>
    <submittedName>
        <fullName evidence="1">Uncharacterized protein</fullName>
    </submittedName>
</protein>
<dbReference type="AlphaFoldDB" id="A0A3B1AGQ5"/>
<evidence type="ECO:0000313" key="1">
    <source>
        <dbReference type="EMBL" id="VAX00841.1"/>
    </source>
</evidence>
<accession>A0A3B1AGQ5</accession>